<comment type="caution">
    <text evidence="1">The sequence shown here is derived from an EMBL/GenBank/DDBJ whole genome shotgun (WGS) entry which is preliminary data.</text>
</comment>
<sequence length="414" mass="47344">MKHYLIHQYSNRILVSILAHPNTLVVEPELSSIILDIEQIDHPQPGSSIQHQNAEPGPSSALSFLYANHQTDQQAQNLRMPIPNNDVALEEEVNGAEFSDTDASLEDGSNAPRFIVERESVRHYRRFGYEGRDIQGTISQLPPDANVYDWLERCMRNPHRQLCDRGRTSNFMGITLNLENFKHELLWLSFRLIQNFHADDLWEMLFNTVQSTNHINITDRLSINCVVVESVAGSGRVKLTEETVNKRSILCIRNNDNLCLPRCLVATYAYAVRGQIRTACGSNRYCIPCNISYWLAEGHRCSNKCYKCMTIPSCDMTENSRTCAVWNRSFFSNSCFENYLSKGSFNKNSSVSYRHEVTENVIISLKKLYNGYIGWSDVPLIVLSNMRGYAERRDLLKYSNFMVVFGTVAHDATE</sequence>
<dbReference type="Proteomes" id="UP000215335">
    <property type="component" value="Unassembled WGS sequence"/>
</dbReference>
<keyword evidence="2" id="KW-1185">Reference proteome</keyword>
<evidence type="ECO:0000313" key="2">
    <source>
        <dbReference type="Proteomes" id="UP000215335"/>
    </source>
</evidence>
<organism evidence="1 2">
    <name type="scientific">Trichomalopsis sarcophagae</name>
    <dbReference type="NCBI Taxonomy" id="543379"/>
    <lineage>
        <taxon>Eukaryota</taxon>
        <taxon>Metazoa</taxon>
        <taxon>Ecdysozoa</taxon>
        <taxon>Arthropoda</taxon>
        <taxon>Hexapoda</taxon>
        <taxon>Insecta</taxon>
        <taxon>Pterygota</taxon>
        <taxon>Neoptera</taxon>
        <taxon>Endopterygota</taxon>
        <taxon>Hymenoptera</taxon>
        <taxon>Apocrita</taxon>
        <taxon>Proctotrupomorpha</taxon>
        <taxon>Chalcidoidea</taxon>
        <taxon>Pteromalidae</taxon>
        <taxon>Pteromalinae</taxon>
        <taxon>Trichomalopsis</taxon>
    </lineage>
</organism>
<protein>
    <submittedName>
        <fullName evidence="1">Uncharacterized protein</fullName>
    </submittedName>
</protein>
<evidence type="ECO:0000313" key="1">
    <source>
        <dbReference type="EMBL" id="OXU27599.1"/>
    </source>
</evidence>
<dbReference type="EMBL" id="NNAY01000573">
    <property type="protein sequence ID" value="OXU27599.1"/>
    <property type="molecule type" value="Genomic_DNA"/>
</dbReference>
<proteinExistence type="predicted"/>
<dbReference type="OrthoDB" id="6740702at2759"/>
<dbReference type="AlphaFoldDB" id="A0A232FAW0"/>
<gene>
    <name evidence="1" type="ORF">TSAR_000609</name>
</gene>
<name>A0A232FAW0_9HYME</name>
<accession>A0A232FAW0</accession>
<reference evidence="1 2" key="1">
    <citation type="journal article" date="2017" name="Curr. Biol.">
        <title>The Evolution of Venom by Co-option of Single-Copy Genes.</title>
        <authorList>
            <person name="Martinson E.O."/>
            <person name="Mrinalini"/>
            <person name="Kelkar Y.D."/>
            <person name="Chang C.H."/>
            <person name="Werren J.H."/>
        </authorList>
    </citation>
    <scope>NUCLEOTIDE SEQUENCE [LARGE SCALE GENOMIC DNA]</scope>
    <source>
        <strain evidence="1 2">Alberta</strain>
        <tissue evidence="1">Whole body</tissue>
    </source>
</reference>